<gene>
    <name evidence="3" type="ORF">D9V41_13940</name>
</gene>
<dbReference type="AlphaFoldDB" id="A0A3L8PHZ0"/>
<evidence type="ECO:0000313" key="4">
    <source>
        <dbReference type="Proteomes" id="UP000282515"/>
    </source>
</evidence>
<feature type="domain" description="Cell envelope-related transcriptional attenuator" evidence="2">
    <location>
        <begin position="112"/>
        <end position="261"/>
    </location>
</feature>
<accession>A0A3L8PHZ0</accession>
<evidence type="ECO:0000313" key="3">
    <source>
        <dbReference type="EMBL" id="RLV54915.1"/>
    </source>
</evidence>
<dbReference type="OrthoDB" id="9782542at2"/>
<protein>
    <submittedName>
        <fullName evidence="3">LytR family transcriptional regulator</fullName>
    </submittedName>
</protein>
<dbReference type="Proteomes" id="UP000282515">
    <property type="component" value="Unassembled WGS sequence"/>
</dbReference>
<dbReference type="RefSeq" id="WP_121795191.1">
    <property type="nucleotide sequence ID" value="NZ_RDBF01000012.1"/>
</dbReference>
<evidence type="ECO:0000256" key="1">
    <source>
        <dbReference type="ARBA" id="ARBA00006068"/>
    </source>
</evidence>
<dbReference type="Pfam" id="PF03816">
    <property type="entry name" value="LytR_cpsA_psr"/>
    <property type="match status" value="1"/>
</dbReference>
<dbReference type="InterPro" id="IPR050922">
    <property type="entry name" value="LytR/CpsA/Psr_CW_biosynth"/>
</dbReference>
<dbReference type="InterPro" id="IPR004474">
    <property type="entry name" value="LytR_CpsA_psr"/>
</dbReference>
<sequence>MGTHKKYAGAGKRRAPRVPFRKRHPLAVWGLVIAILLPLMGGAAYAWNLNHKLANLDTVDTDSLKNRPDVDPDAGHSINVLLLGSDKGEGNQGGETLAEDAASDDWPSGKYRSDTIMVVHISADRSKVDLVSIPRDTYTMIYDEDGEPTQAQKINAAFSEYGPLGAISTVENLTGLRMDHLAIIDWEGFKDLSTAVGGVPVTIPNSFYDPKQDIRWEAGDHLLEGEEALAYVRTRYGLLRGDYDRIARQQNFIRSLLSKMLESGVTTNPVKLNNTVSAIAENLTIDEEWTTGDLRGLALSMRGVTTDSVRFLTAPVGVEEDHPAWGSIVRLDETKMGQLFEAMRSDQMDSYIAQYPDELLGDEVR</sequence>
<dbReference type="EMBL" id="RDBF01000012">
    <property type="protein sequence ID" value="RLV54915.1"/>
    <property type="molecule type" value="Genomic_DNA"/>
</dbReference>
<organism evidence="3 4">
    <name type="scientific">Aeromicrobium phragmitis</name>
    <dbReference type="NCBI Taxonomy" id="2478914"/>
    <lineage>
        <taxon>Bacteria</taxon>
        <taxon>Bacillati</taxon>
        <taxon>Actinomycetota</taxon>
        <taxon>Actinomycetes</taxon>
        <taxon>Propionibacteriales</taxon>
        <taxon>Nocardioidaceae</taxon>
        <taxon>Aeromicrobium</taxon>
    </lineage>
</organism>
<dbReference type="Gene3D" id="3.40.630.190">
    <property type="entry name" value="LCP protein"/>
    <property type="match status" value="1"/>
</dbReference>
<proteinExistence type="inferred from homology"/>
<comment type="similarity">
    <text evidence="1">Belongs to the LytR/CpsA/Psr (LCP) family.</text>
</comment>
<name>A0A3L8PHZ0_9ACTN</name>
<dbReference type="PANTHER" id="PTHR33392:SF6">
    <property type="entry name" value="POLYISOPRENYL-TEICHOIC ACID--PEPTIDOGLYCAN TEICHOIC ACID TRANSFERASE TAGU"/>
    <property type="match status" value="1"/>
</dbReference>
<dbReference type="NCBIfam" id="TIGR00350">
    <property type="entry name" value="lytR_cpsA_psr"/>
    <property type="match status" value="1"/>
</dbReference>
<comment type="caution">
    <text evidence="3">The sequence shown here is derived from an EMBL/GenBank/DDBJ whole genome shotgun (WGS) entry which is preliminary data.</text>
</comment>
<evidence type="ECO:0000259" key="2">
    <source>
        <dbReference type="Pfam" id="PF03816"/>
    </source>
</evidence>
<reference evidence="3 4" key="1">
    <citation type="submission" date="2018-10" db="EMBL/GenBank/DDBJ databases">
        <title>Aeromicrobium sp. 9W16Y-2 whole genome shotgun sequence.</title>
        <authorList>
            <person name="Li F."/>
        </authorList>
    </citation>
    <scope>NUCLEOTIDE SEQUENCE [LARGE SCALE GENOMIC DNA]</scope>
    <source>
        <strain evidence="3 4">9W16Y-2</strain>
    </source>
</reference>
<keyword evidence="4" id="KW-1185">Reference proteome</keyword>
<dbReference type="PANTHER" id="PTHR33392">
    <property type="entry name" value="POLYISOPRENYL-TEICHOIC ACID--PEPTIDOGLYCAN TEICHOIC ACID TRANSFERASE TAGU"/>
    <property type="match status" value="1"/>
</dbReference>